<dbReference type="SUPFAM" id="SSF51011">
    <property type="entry name" value="Glycosyl hydrolase domain"/>
    <property type="match status" value="1"/>
</dbReference>
<dbReference type="EMBL" id="VSSQ01055727">
    <property type="protein sequence ID" value="MPN09609.1"/>
    <property type="molecule type" value="Genomic_DNA"/>
</dbReference>
<proteinExistence type="predicted"/>
<dbReference type="Gene3D" id="3.20.20.70">
    <property type="entry name" value="Aldolase class I"/>
    <property type="match status" value="1"/>
</dbReference>
<evidence type="ECO:0000313" key="1">
    <source>
        <dbReference type="EMBL" id="MPN09609.1"/>
    </source>
</evidence>
<protein>
    <recommendedName>
        <fullName evidence="2">Alpha galactosidase C-terminal beta sandwich domain-containing protein</fullName>
    </recommendedName>
</protein>
<dbReference type="InterPro" id="IPR013785">
    <property type="entry name" value="Aldolase_TIM"/>
</dbReference>
<comment type="caution">
    <text evidence="1">The sequence shown here is derived from an EMBL/GenBank/DDBJ whole genome shotgun (WGS) entry which is preliminary data.</text>
</comment>
<sequence length="244" mass="27520">MRRLLSPVREATRNRAEILGCNYPFFTGTDLADAVRTGGDIHAGWGEISANSINIAARYWMNRTLFQCDPDFALCRSPETADDPEMFDLRPVLVYSMPDDREPGDRNRALVGRDIGRSQIEVLLSLILVSAGSINLSDRMTRLNEEGLELARKVVSAEPGETAVPLDLFEQEHARFWLQKIPGGHRLLLVNWENEPQELAFDLKRHGLPPGDAVDFWRGRRIGCRGGRVEALLPPRSCLLLEFR</sequence>
<name>A0A645F8F2_9ZZZZ</name>
<evidence type="ECO:0008006" key="2">
    <source>
        <dbReference type="Google" id="ProtNLM"/>
    </source>
</evidence>
<accession>A0A645F8F2</accession>
<dbReference type="AlphaFoldDB" id="A0A645F8F2"/>
<gene>
    <name evidence="1" type="ORF">SDC9_156900</name>
</gene>
<organism evidence="1">
    <name type="scientific">bioreactor metagenome</name>
    <dbReference type="NCBI Taxonomy" id="1076179"/>
    <lineage>
        <taxon>unclassified sequences</taxon>
        <taxon>metagenomes</taxon>
        <taxon>ecological metagenomes</taxon>
    </lineage>
</organism>
<reference evidence="1" key="1">
    <citation type="submission" date="2019-08" db="EMBL/GenBank/DDBJ databases">
        <authorList>
            <person name="Kucharzyk K."/>
            <person name="Murdoch R.W."/>
            <person name="Higgins S."/>
            <person name="Loffler F."/>
        </authorList>
    </citation>
    <scope>NUCLEOTIDE SEQUENCE</scope>
</reference>